<dbReference type="EMBL" id="JATAAI010000042">
    <property type="protein sequence ID" value="KAK1734058.1"/>
    <property type="molecule type" value="Genomic_DNA"/>
</dbReference>
<comment type="caution">
    <text evidence="1">The sequence shown here is derived from an EMBL/GenBank/DDBJ whole genome shotgun (WGS) entry which is preliminary data.</text>
</comment>
<organism evidence="1 3">
    <name type="scientific">Skeletonema marinoi</name>
    <dbReference type="NCBI Taxonomy" id="267567"/>
    <lineage>
        <taxon>Eukaryota</taxon>
        <taxon>Sar</taxon>
        <taxon>Stramenopiles</taxon>
        <taxon>Ochrophyta</taxon>
        <taxon>Bacillariophyta</taxon>
        <taxon>Coscinodiscophyceae</taxon>
        <taxon>Thalassiosirophycidae</taxon>
        <taxon>Thalassiosirales</taxon>
        <taxon>Skeletonemataceae</taxon>
        <taxon>Skeletonema</taxon>
        <taxon>Skeletonema marinoi-dohrnii complex</taxon>
    </lineage>
</organism>
<protein>
    <submittedName>
        <fullName evidence="1">Uncharacterized protein</fullName>
    </submittedName>
</protein>
<gene>
    <name evidence="2" type="ORF">QTG54_015316</name>
    <name evidence="1" type="ORF">QTG54_015554</name>
</gene>
<sequence>MDAGKVLSVRMELVQFLFFAAKRKRHIVLVAFDLLRNALHGGALMDVAAGIVHASVIPPFALSVIDMSVFSAVTPTVLKRTIIAVSVAVPLMMSSA</sequence>
<evidence type="ECO:0000313" key="3">
    <source>
        <dbReference type="Proteomes" id="UP001224775"/>
    </source>
</evidence>
<keyword evidence="3" id="KW-1185">Reference proteome</keyword>
<dbReference type="EMBL" id="JATAAI010000045">
    <property type="protein sequence ID" value="KAK1733699.1"/>
    <property type="molecule type" value="Genomic_DNA"/>
</dbReference>
<proteinExistence type="predicted"/>
<evidence type="ECO:0000313" key="1">
    <source>
        <dbReference type="EMBL" id="KAK1733699.1"/>
    </source>
</evidence>
<reference evidence="1" key="1">
    <citation type="submission" date="2023-06" db="EMBL/GenBank/DDBJ databases">
        <title>Survivors Of The Sea: Transcriptome response of Skeletonema marinoi to long-term dormancy.</title>
        <authorList>
            <person name="Pinder M.I.M."/>
            <person name="Kourtchenko O."/>
            <person name="Robertson E.K."/>
            <person name="Larsson T."/>
            <person name="Maumus F."/>
            <person name="Osuna-Cruz C.M."/>
            <person name="Vancaester E."/>
            <person name="Stenow R."/>
            <person name="Vandepoele K."/>
            <person name="Ploug H."/>
            <person name="Bruchert V."/>
            <person name="Godhe A."/>
            <person name="Topel M."/>
        </authorList>
    </citation>
    <scope>NUCLEOTIDE SEQUENCE</scope>
    <source>
        <strain evidence="1">R05AC</strain>
    </source>
</reference>
<name>A0AAD8XU91_9STRA</name>
<dbReference type="AlphaFoldDB" id="A0AAD8XU91"/>
<dbReference type="Proteomes" id="UP001224775">
    <property type="component" value="Unassembled WGS sequence"/>
</dbReference>
<evidence type="ECO:0000313" key="2">
    <source>
        <dbReference type="EMBL" id="KAK1734058.1"/>
    </source>
</evidence>
<accession>A0AAD8XU91</accession>